<name>A0DN73_PARTE</name>
<dbReference type="InterPro" id="IPR011009">
    <property type="entry name" value="Kinase-like_dom_sf"/>
</dbReference>
<dbReference type="EMBL" id="CT868507">
    <property type="protein sequence ID" value="CAK84490.1"/>
    <property type="molecule type" value="Genomic_DNA"/>
</dbReference>
<dbReference type="PROSITE" id="PS51285">
    <property type="entry name" value="AGC_KINASE_CTER"/>
    <property type="match status" value="1"/>
</dbReference>
<feature type="domain" description="AGC-kinase C-terminal" evidence="10">
    <location>
        <begin position="441"/>
        <end position="513"/>
    </location>
</feature>
<reference evidence="11 12" key="1">
    <citation type="journal article" date="2006" name="Nature">
        <title>Global trends of whole-genome duplications revealed by the ciliate Paramecium tetraurelia.</title>
        <authorList>
            <consortium name="Genoscope"/>
            <person name="Aury J.-M."/>
            <person name="Jaillon O."/>
            <person name="Duret L."/>
            <person name="Noel B."/>
            <person name="Jubin C."/>
            <person name="Porcel B.M."/>
            <person name="Segurens B."/>
            <person name="Daubin V."/>
            <person name="Anthouard V."/>
            <person name="Aiach N."/>
            <person name="Arnaiz O."/>
            <person name="Billaut A."/>
            <person name="Beisson J."/>
            <person name="Blanc I."/>
            <person name="Bouhouche K."/>
            <person name="Camara F."/>
            <person name="Duharcourt S."/>
            <person name="Guigo R."/>
            <person name="Gogendeau D."/>
            <person name="Katinka M."/>
            <person name="Keller A.-M."/>
            <person name="Kissmehl R."/>
            <person name="Klotz C."/>
            <person name="Koll F."/>
            <person name="Le Moue A."/>
            <person name="Lepere C."/>
            <person name="Malinsky S."/>
            <person name="Nowacki M."/>
            <person name="Nowak J.K."/>
            <person name="Plattner H."/>
            <person name="Poulain J."/>
            <person name="Ruiz F."/>
            <person name="Serrano V."/>
            <person name="Zagulski M."/>
            <person name="Dessen P."/>
            <person name="Betermier M."/>
            <person name="Weissenbach J."/>
            <person name="Scarpelli C."/>
            <person name="Schachter V."/>
            <person name="Sperling L."/>
            <person name="Meyer E."/>
            <person name="Cohen J."/>
            <person name="Wincker P."/>
        </authorList>
    </citation>
    <scope>NUCLEOTIDE SEQUENCE [LARGE SCALE GENOMIC DNA]</scope>
    <source>
        <strain evidence="11 12">Stock d4-2</strain>
    </source>
</reference>
<keyword evidence="12" id="KW-1185">Reference proteome</keyword>
<evidence type="ECO:0000256" key="1">
    <source>
        <dbReference type="ARBA" id="ARBA00022527"/>
    </source>
</evidence>
<keyword evidence="2" id="KW-0597">Phosphoprotein</keyword>
<organism evidence="11 12">
    <name type="scientific">Paramecium tetraurelia</name>
    <dbReference type="NCBI Taxonomy" id="5888"/>
    <lineage>
        <taxon>Eukaryota</taxon>
        <taxon>Sar</taxon>
        <taxon>Alveolata</taxon>
        <taxon>Ciliophora</taxon>
        <taxon>Intramacronucleata</taxon>
        <taxon>Oligohymenophorea</taxon>
        <taxon>Peniculida</taxon>
        <taxon>Parameciidae</taxon>
        <taxon>Paramecium</taxon>
    </lineage>
</organism>
<dbReference type="GO" id="GO:0004674">
    <property type="term" value="F:protein serine/threonine kinase activity"/>
    <property type="evidence" value="ECO:0000318"/>
    <property type="project" value="GO_Central"/>
</dbReference>
<evidence type="ECO:0000256" key="8">
    <source>
        <dbReference type="SAM" id="MobiDB-lite"/>
    </source>
</evidence>
<evidence type="ECO:0000259" key="9">
    <source>
        <dbReference type="PROSITE" id="PS50011"/>
    </source>
</evidence>
<dbReference type="AlphaFoldDB" id="A0DN73"/>
<proteinExistence type="predicted"/>
<dbReference type="STRING" id="5888.A0DN73"/>
<dbReference type="GO" id="GO:0005524">
    <property type="term" value="F:ATP binding"/>
    <property type="evidence" value="ECO:0007669"/>
    <property type="project" value="UniProtKB-UniRule"/>
</dbReference>
<dbReference type="FunFam" id="3.30.200.20:FF:000042">
    <property type="entry name" value="Aurora kinase A"/>
    <property type="match status" value="1"/>
</dbReference>
<evidence type="ECO:0000256" key="4">
    <source>
        <dbReference type="ARBA" id="ARBA00022741"/>
    </source>
</evidence>
<feature type="compositionally biased region" description="Low complexity" evidence="8">
    <location>
        <begin position="27"/>
        <end position="43"/>
    </location>
</feature>
<evidence type="ECO:0000256" key="3">
    <source>
        <dbReference type="ARBA" id="ARBA00022679"/>
    </source>
</evidence>
<dbReference type="GO" id="GO:0005634">
    <property type="term" value="C:nucleus"/>
    <property type="evidence" value="ECO:0000318"/>
    <property type="project" value="GO_Central"/>
</dbReference>
<evidence type="ECO:0000313" key="12">
    <source>
        <dbReference type="Proteomes" id="UP000000600"/>
    </source>
</evidence>
<dbReference type="KEGG" id="ptm:GSPATT00018695001"/>
<dbReference type="PROSITE" id="PS00107">
    <property type="entry name" value="PROTEIN_KINASE_ATP"/>
    <property type="match status" value="1"/>
</dbReference>
<evidence type="ECO:0000256" key="7">
    <source>
        <dbReference type="PROSITE-ProRule" id="PRU10141"/>
    </source>
</evidence>
<protein>
    <recommendedName>
        <fullName evidence="13">Protein kinase domain-containing protein</fullName>
    </recommendedName>
</protein>
<keyword evidence="1" id="KW-0723">Serine/threonine-protein kinase</keyword>
<dbReference type="SUPFAM" id="SSF56112">
    <property type="entry name" value="Protein kinase-like (PK-like)"/>
    <property type="match status" value="1"/>
</dbReference>
<dbReference type="eggNOG" id="KOG0616">
    <property type="taxonomic scope" value="Eukaryota"/>
</dbReference>
<evidence type="ECO:0000256" key="2">
    <source>
        <dbReference type="ARBA" id="ARBA00022553"/>
    </source>
</evidence>
<feature type="region of interest" description="Disordered" evidence="8">
    <location>
        <begin position="21"/>
        <end position="43"/>
    </location>
</feature>
<dbReference type="OMA" id="FESYTQN"/>
<feature type="domain" description="Protein kinase" evidence="9">
    <location>
        <begin position="182"/>
        <end position="440"/>
    </location>
</feature>
<dbReference type="GeneID" id="5037672"/>
<keyword evidence="6 7" id="KW-0067">ATP-binding</keyword>
<keyword evidence="3" id="KW-0808">Transferase</keyword>
<dbReference type="InterPro" id="IPR000719">
    <property type="entry name" value="Prot_kinase_dom"/>
</dbReference>
<dbReference type="Pfam" id="PF00069">
    <property type="entry name" value="Pkinase"/>
    <property type="match status" value="1"/>
</dbReference>
<dbReference type="GO" id="GO:0005737">
    <property type="term" value="C:cytoplasm"/>
    <property type="evidence" value="ECO:0000318"/>
    <property type="project" value="GO_Central"/>
</dbReference>
<dbReference type="InParanoid" id="A0DN73"/>
<dbReference type="RefSeq" id="XP_001451887.1">
    <property type="nucleotide sequence ID" value="XM_001451850.1"/>
</dbReference>
<keyword evidence="4 7" id="KW-0547">Nucleotide-binding</keyword>
<evidence type="ECO:0000256" key="5">
    <source>
        <dbReference type="ARBA" id="ARBA00022777"/>
    </source>
</evidence>
<dbReference type="PROSITE" id="PS00108">
    <property type="entry name" value="PROTEIN_KINASE_ST"/>
    <property type="match status" value="1"/>
</dbReference>
<evidence type="ECO:0008006" key="13">
    <source>
        <dbReference type="Google" id="ProtNLM"/>
    </source>
</evidence>
<dbReference type="Gene3D" id="3.30.200.20">
    <property type="entry name" value="Phosphorylase Kinase, domain 1"/>
    <property type="match status" value="1"/>
</dbReference>
<evidence type="ECO:0000259" key="10">
    <source>
        <dbReference type="PROSITE" id="PS51285"/>
    </source>
</evidence>
<dbReference type="InterPro" id="IPR000961">
    <property type="entry name" value="AGC-kinase_C"/>
</dbReference>
<keyword evidence="5" id="KW-0418">Kinase</keyword>
<dbReference type="HOGENOM" id="CLU_014780_3_0_1"/>
<evidence type="ECO:0000256" key="6">
    <source>
        <dbReference type="ARBA" id="ARBA00022840"/>
    </source>
</evidence>
<dbReference type="OrthoDB" id="292004at2759"/>
<dbReference type="InterPro" id="IPR045270">
    <property type="entry name" value="STKc_AGC"/>
</dbReference>
<dbReference type="PROSITE" id="PS50011">
    <property type="entry name" value="PROTEIN_KINASE_DOM"/>
    <property type="match status" value="1"/>
</dbReference>
<dbReference type="Proteomes" id="UP000000600">
    <property type="component" value="Unassembled WGS sequence"/>
</dbReference>
<dbReference type="CDD" id="cd05123">
    <property type="entry name" value="STKc_AGC"/>
    <property type="match status" value="1"/>
</dbReference>
<accession>A0DN73</accession>
<gene>
    <name evidence="11" type="ORF">GSPATT00018695001</name>
</gene>
<dbReference type="SMART" id="SM00220">
    <property type="entry name" value="S_TKc"/>
    <property type="match status" value="1"/>
</dbReference>
<dbReference type="FunFam" id="1.10.510.10:FF:000008">
    <property type="entry name" value="Non-specific serine/threonine protein kinase"/>
    <property type="match status" value="1"/>
</dbReference>
<dbReference type="Gene3D" id="1.10.510.10">
    <property type="entry name" value="Transferase(Phosphotransferase) domain 1"/>
    <property type="match status" value="1"/>
</dbReference>
<dbReference type="InterPro" id="IPR017441">
    <property type="entry name" value="Protein_kinase_ATP_BS"/>
</dbReference>
<feature type="binding site" evidence="7">
    <location>
        <position position="211"/>
    </location>
    <ligand>
        <name>ATP</name>
        <dbReference type="ChEBI" id="CHEBI:30616"/>
    </ligand>
</feature>
<evidence type="ECO:0000313" key="11">
    <source>
        <dbReference type="EMBL" id="CAK84490.1"/>
    </source>
</evidence>
<sequence>MNRTQSCRMMQTNKLLELLKKKKKAESQNPSLSPRQQLSPPRLVKLKSPKQLDVQKFVTAAVKLKGVSHMRTLNSDRDNYELIITLITQEKQQILMQYRYIVPIGLDQTTTDLYQKLITKMSAYDPQNYQNIAYFESYTQNYNVDYYLSLDDKPLSVFSNGRTLKLVPIYYNETQKNSFDDYILIKCIGVGGFSRVYLAKKKRNGQFFAMKIIDKQFITKNNKESMINNEKLIMSSLDSQFLTRLHCSFETKYYLVFVMDYCYGGELFFHLRKMGTLNEEVAKQYFGQLCLAIHYLHEQHVIYRDLKPENILLDIDGYIKLSDFGLSKPNMSRDKATYSFCGSPEYMSPEMVTKKGHNHMLDCYSLGAVLYEFIYGYPPYYDQQLQNILNSIQYDKLEFPEHIKISDQLKSLLINLLAKDQNERLGRKNGVEDILNHPWLSNFNYTALYKKQLHIHYKPQPLQTNYNVAEFSKGDREFQQRLQDNLHRERQTKFETIFPNFDYISEQPKSKRELFVEKIKYASLRSSLQTNIIKNKIKTLSLNAPQLSAICPRYQSVKNSQVAQSSSTQSFRNSSSSKRFNTEYDLQKLLKFKQ</sequence>
<dbReference type="InterPro" id="IPR008271">
    <property type="entry name" value="Ser/Thr_kinase_AS"/>
</dbReference>
<dbReference type="PANTHER" id="PTHR24351">
    <property type="entry name" value="RIBOSOMAL PROTEIN S6 KINASE"/>
    <property type="match status" value="1"/>
</dbReference>